<sequence length="63" mass="7499">MFHVSCFMFHVSCFNKKARINLDSGFFYYTKITKYCDLEFGISKNWNFKILNLKSLFCQPGIL</sequence>
<dbReference type="EMBL" id="MUGV01000021">
    <property type="protein sequence ID" value="OXA78414.1"/>
    <property type="molecule type" value="Genomic_DNA"/>
</dbReference>
<name>A0ABX4BP31_FLAFR</name>
<evidence type="ECO:0000313" key="1">
    <source>
        <dbReference type="EMBL" id="OXA78414.1"/>
    </source>
</evidence>
<organism evidence="1 2">
    <name type="scientific">Flavobacterium frigidimaris</name>
    <dbReference type="NCBI Taxonomy" id="262320"/>
    <lineage>
        <taxon>Bacteria</taxon>
        <taxon>Pseudomonadati</taxon>
        <taxon>Bacteroidota</taxon>
        <taxon>Flavobacteriia</taxon>
        <taxon>Flavobacteriales</taxon>
        <taxon>Flavobacteriaceae</taxon>
        <taxon>Flavobacterium</taxon>
    </lineage>
</organism>
<accession>A0ABX4BP31</accession>
<dbReference type="Proteomes" id="UP000198382">
    <property type="component" value="Unassembled WGS sequence"/>
</dbReference>
<reference evidence="1 2" key="1">
    <citation type="submission" date="2016-11" db="EMBL/GenBank/DDBJ databases">
        <title>Whole genomes of Flavobacteriaceae.</title>
        <authorList>
            <person name="Stine C."/>
            <person name="Li C."/>
            <person name="Tadesse D."/>
        </authorList>
    </citation>
    <scope>NUCLEOTIDE SEQUENCE [LARGE SCALE GENOMIC DNA]</scope>
    <source>
        <strain evidence="1 2">DSM 15937</strain>
    </source>
</reference>
<protein>
    <submittedName>
        <fullName evidence="1">Uncharacterized protein</fullName>
    </submittedName>
</protein>
<gene>
    <name evidence="1" type="ORF">B0A65_13390</name>
</gene>
<comment type="caution">
    <text evidence="1">The sequence shown here is derived from an EMBL/GenBank/DDBJ whole genome shotgun (WGS) entry which is preliminary data.</text>
</comment>
<keyword evidence="2" id="KW-1185">Reference proteome</keyword>
<proteinExistence type="predicted"/>
<evidence type="ECO:0000313" key="2">
    <source>
        <dbReference type="Proteomes" id="UP000198382"/>
    </source>
</evidence>